<dbReference type="EMBL" id="CASHTH010002532">
    <property type="protein sequence ID" value="CAI8031384.1"/>
    <property type="molecule type" value="Genomic_DNA"/>
</dbReference>
<protein>
    <submittedName>
        <fullName evidence="1">Uncharacterized protein</fullName>
    </submittedName>
</protein>
<comment type="caution">
    <text evidence="1">The sequence shown here is derived from an EMBL/GenBank/DDBJ whole genome shotgun (WGS) entry which is preliminary data.</text>
</comment>
<gene>
    <name evidence="1" type="ORF">GBAR_LOCUS17817</name>
</gene>
<accession>A0AA35SL05</accession>
<organism evidence="1 2">
    <name type="scientific">Geodia barretti</name>
    <name type="common">Barrett's horny sponge</name>
    <dbReference type="NCBI Taxonomy" id="519541"/>
    <lineage>
        <taxon>Eukaryota</taxon>
        <taxon>Metazoa</taxon>
        <taxon>Porifera</taxon>
        <taxon>Demospongiae</taxon>
        <taxon>Heteroscleromorpha</taxon>
        <taxon>Tetractinellida</taxon>
        <taxon>Astrophorina</taxon>
        <taxon>Geodiidae</taxon>
        <taxon>Geodia</taxon>
    </lineage>
</organism>
<evidence type="ECO:0000313" key="2">
    <source>
        <dbReference type="Proteomes" id="UP001174909"/>
    </source>
</evidence>
<name>A0AA35SL05_GEOBA</name>
<dbReference type="Proteomes" id="UP001174909">
    <property type="component" value="Unassembled WGS sequence"/>
</dbReference>
<sequence>MLLSLVEIQLAKIDTTGEVCYIPIPTAEDPINDNRSVGD</sequence>
<dbReference type="AlphaFoldDB" id="A0AA35SL05"/>
<proteinExistence type="predicted"/>
<evidence type="ECO:0000313" key="1">
    <source>
        <dbReference type="EMBL" id="CAI8031384.1"/>
    </source>
</evidence>
<reference evidence="1" key="1">
    <citation type="submission" date="2023-03" db="EMBL/GenBank/DDBJ databases">
        <authorList>
            <person name="Steffen K."/>
            <person name="Cardenas P."/>
        </authorList>
    </citation>
    <scope>NUCLEOTIDE SEQUENCE</scope>
</reference>
<keyword evidence="2" id="KW-1185">Reference proteome</keyword>